<dbReference type="CDD" id="cd00431">
    <property type="entry name" value="cysteine_hydrolases"/>
    <property type="match status" value="1"/>
</dbReference>
<dbReference type="InterPro" id="IPR050272">
    <property type="entry name" value="Isochorismatase-like_hydrls"/>
</dbReference>
<dbReference type="Pfam" id="PF00857">
    <property type="entry name" value="Isochorismatase"/>
    <property type="match status" value="1"/>
</dbReference>
<evidence type="ECO:0000259" key="3">
    <source>
        <dbReference type="Pfam" id="PF00857"/>
    </source>
</evidence>
<dbReference type="GO" id="GO:0016787">
    <property type="term" value="F:hydrolase activity"/>
    <property type="evidence" value="ECO:0007669"/>
    <property type="project" value="UniProtKB-KW"/>
</dbReference>
<accession>A0A9P6VMY8</accession>
<evidence type="ECO:0000256" key="2">
    <source>
        <dbReference type="ARBA" id="ARBA00022801"/>
    </source>
</evidence>
<evidence type="ECO:0000313" key="4">
    <source>
        <dbReference type="EMBL" id="KAG0650978.1"/>
    </source>
</evidence>
<reference evidence="4" key="1">
    <citation type="submission" date="2019-07" db="EMBL/GenBank/DDBJ databases">
        <title>Hyphodiscus hymeniophilus genome sequencing and assembly.</title>
        <authorList>
            <person name="Kramer G."/>
            <person name="Nodwell J."/>
        </authorList>
    </citation>
    <scope>NUCLEOTIDE SEQUENCE</scope>
    <source>
        <strain evidence="4">ATCC 34498</strain>
    </source>
</reference>
<gene>
    <name evidence="4" type="ORF">D0Z07_2887</name>
</gene>
<evidence type="ECO:0000313" key="5">
    <source>
        <dbReference type="Proteomes" id="UP000785200"/>
    </source>
</evidence>
<sequence>MATPPKTAILLVDPYNEFIHPEGKMYPAVSASLKEANTVKHLQKMVKAAHSHKIPIYYCLHQQYTPTAFQGWQHPTALQTGQNTNKVFEEGSWGAKVFEGLEPDLNNGDIMVSKHWSGSSFANTDLDYQLRQRGVTDLVIAGLVANTCIESTARYAYELGYQVTLLSDATAGFSIEQKHAATDITWSLFGNVVTTSEYVATLSDK</sequence>
<proteinExistence type="inferred from homology"/>
<keyword evidence="5" id="KW-1185">Reference proteome</keyword>
<dbReference type="PANTHER" id="PTHR43540:SF16">
    <property type="entry name" value="ISOCHORISMATASE-LIKE DOMAIN-CONTAINING PROTEIN"/>
    <property type="match status" value="1"/>
</dbReference>
<feature type="domain" description="Isochorismatase-like" evidence="3">
    <location>
        <begin position="7"/>
        <end position="196"/>
    </location>
</feature>
<dbReference type="InterPro" id="IPR036380">
    <property type="entry name" value="Isochorismatase-like_sf"/>
</dbReference>
<dbReference type="EMBL" id="VNKQ01000005">
    <property type="protein sequence ID" value="KAG0650978.1"/>
    <property type="molecule type" value="Genomic_DNA"/>
</dbReference>
<dbReference type="SUPFAM" id="SSF52499">
    <property type="entry name" value="Isochorismatase-like hydrolases"/>
    <property type="match status" value="1"/>
</dbReference>
<protein>
    <submittedName>
        <fullName evidence="4">Isochorismatase family</fullName>
    </submittedName>
</protein>
<keyword evidence="2" id="KW-0378">Hydrolase</keyword>
<dbReference type="PANTHER" id="PTHR43540">
    <property type="entry name" value="PEROXYUREIDOACRYLATE/UREIDOACRYLATE AMIDOHYDROLASE-RELATED"/>
    <property type="match status" value="1"/>
</dbReference>
<organism evidence="4 5">
    <name type="scientific">Hyphodiscus hymeniophilus</name>
    <dbReference type="NCBI Taxonomy" id="353542"/>
    <lineage>
        <taxon>Eukaryota</taxon>
        <taxon>Fungi</taxon>
        <taxon>Dikarya</taxon>
        <taxon>Ascomycota</taxon>
        <taxon>Pezizomycotina</taxon>
        <taxon>Leotiomycetes</taxon>
        <taxon>Helotiales</taxon>
        <taxon>Hyphodiscaceae</taxon>
        <taxon>Hyphodiscus</taxon>
    </lineage>
</organism>
<dbReference type="Proteomes" id="UP000785200">
    <property type="component" value="Unassembled WGS sequence"/>
</dbReference>
<dbReference type="AlphaFoldDB" id="A0A9P6VMY8"/>
<evidence type="ECO:0000256" key="1">
    <source>
        <dbReference type="ARBA" id="ARBA00006336"/>
    </source>
</evidence>
<comment type="similarity">
    <text evidence="1">Belongs to the isochorismatase family.</text>
</comment>
<dbReference type="OrthoDB" id="167809at2759"/>
<name>A0A9P6VMY8_9HELO</name>
<dbReference type="InterPro" id="IPR000868">
    <property type="entry name" value="Isochorismatase-like_dom"/>
</dbReference>
<comment type="caution">
    <text evidence="4">The sequence shown here is derived from an EMBL/GenBank/DDBJ whole genome shotgun (WGS) entry which is preliminary data.</text>
</comment>
<dbReference type="Gene3D" id="3.40.50.850">
    <property type="entry name" value="Isochorismatase-like"/>
    <property type="match status" value="1"/>
</dbReference>